<gene>
    <name evidence="2" type="ORF">AABB29_16930</name>
</gene>
<dbReference type="RefSeq" id="WP_341366631.1">
    <property type="nucleotide sequence ID" value="NZ_CP150951.2"/>
</dbReference>
<organism evidence="2 3">
    <name type="scientific">Yoonia phaeophyticola</name>
    <dbReference type="NCBI Taxonomy" id="3137369"/>
    <lineage>
        <taxon>Bacteria</taxon>
        <taxon>Pseudomonadati</taxon>
        <taxon>Pseudomonadota</taxon>
        <taxon>Alphaproteobacteria</taxon>
        <taxon>Rhodobacterales</taxon>
        <taxon>Paracoccaceae</taxon>
        <taxon>Yoonia</taxon>
    </lineage>
</organism>
<name>A0ABZ2V1Z6_9RHOB</name>
<dbReference type="EMBL" id="CP150951">
    <property type="protein sequence ID" value="WZC48516.1"/>
    <property type="molecule type" value="Genomic_DNA"/>
</dbReference>
<protein>
    <submittedName>
        <fullName evidence="2">Uncharacterized protein</fullName>
    </submittedName>
</protein>
<evidence type="ECO:0000256" key="1">
    <source>
        <dbReference type="SAM" id="MobiDB-lite"/>
    </source>
</evidence>
<evidence type="ECO:0000313" key="3">
    <source>
        <dbReference type="Proteomes" id="UP001440612"/>
    </source>
</evidence>
<sequence>MPLTFRLIFHGLRSIWIAIFLALTIWLVFVPATQAERNALTDSPIAQSGFALTQMRVARLMVHFAPERAANMISRASNGEISPEYAGMLLRHLANGSPTMQPVVTEEPTTRSVGDAKFVTID</sequence>
<dbReference type="Proteomes" id="UP001440612">
    <property type="component" value="Chromosome"/>
</dbReference>
<keyword evidence="3" id="KW-1185">Reference proteome</keyword>
<evidence type="ECO:0000313" key="2">
    <source>
        <dbReference type="EMBL" id="WZC48516.1"/>
    </source>
</evidence>
<reference evidence="3" key="1">
    <citation type="submission" date="2024-04" db="EMBL/GenBank/DDBJ databases">
        <title>Phylogenomic analyses of a clade within the roseobacter group suggest taxonomic reassignments of species of the genera Aestuariivita, Citreicella, Loktanella, Nautella, Pelagibaca, Ruegeria, Thalassobius, Thiobacimonas and Tropicibacter, and the proposal o.</title>
        <authorList>
            <person name="Jeon C.O."/>
        </authorList>
    </citation>
    <scope>NUCLEOTIDE SEQUENCE [LARGE SCALE GENOMIC DNA]</scope>
    <source>
        <strain evidence="3">BS5-3</strain>
    </source>
</reference>
<feature type="region of interest" description="Disordered" evidence="1">
    <location>
        <begin position="100"/>
        <end position="122"/>
    </location>
</feature>
<proteinExistence type="predicted"/>
<accession>A0ABZ2V1Z6</accession>